<keyword evidence="1" id="KW-0235">DNA replication</keyword>
<feature type="non-terminal residue" evidence="2">
    <location>
        <position position="67"/>
    </location>
</feature>
<dbReference type="GO" id="GO:0006260">
    <property type="term" value="P:DNA replication"/>
    <property type="evidence" value="ECO:0007669"/>
    <property type="project" value="UniProtKB-KW"/>
</dbReference>
<dbReference type="PANTHER" id="PTHR10670">
    <property type="entry name" value="DNA POLYMERASE EPSILON CATALYTIC SUBUNIT A"/>
    <property type="match status" value="1"/>
</dbReference>
<proteinExistence type="inferred from homology"/>
<keyword evidence="1" id="KW-0808">Transferase</keyword>
<comment type="caution">
    <text evidence="2">The sequence shown here is derived from an EMBL/GenBank/DDBJ whole genome shotgun (WGS) entry which is preliminary data.</text>
</comment>
<dbReference type="EMBL" id="JAMKFB020000005">
    <property type="protein sequence ID" value="KAL0193992.1"/>
    <property type="molecule type" value="Genomic_DNA"/>
</dbReference>
<keyword evidence="1" id="KW-0408">Iron</keyword>
<keyword evidence="1" id="KW-0004">4Fe-4S</keyword>
<name>A0ABD0R7T3_CIRMR</name>
<comment type="subcellular location">
    <subcellularLocation>
        <location evidence="1">Nucleus</location>
    </subcellularLocation>
</comment>
<dbReference type="GO" id="GO:0003677">
    <property type="term" value="F:DNA binding"/>
    <property type="evidence" value="ECO:0007669"/>
    <property type="project" value="UniProtKB-KW"/>
</dbReference>
<keyword evidence="1" id="KW-0239">DNA-directed DNA polymerase</keyword>
<evidence type="ECO:0000256" key="1">
    <source>
        <dbReference type="RuleBase" id="RU365029"/>
    </source>
</evidence>
<reference evidence="2 3" key="1">
    <citation type="submission" date="2024-05" db="EMBL/GenBank/DDBJ databases">
        <title>Genome sequencing and assembly of Indian major carp, Cirrhinus mrigala (Hamilton, 1822).</title>
        <authorList>
            <person name="Mohindra V."/>
            <person name="Chowdhury L.M."/>
            <person name="Lal K."/>
            <person name="Jena J.K."/>
        </authorList>
    </citation>
    <scope>NUCLEOTIDE SEQUENCE [LARGE SCALE GENOMIC DNA]</scope>
    <source>
        <strain evidence="2">CM1030</strain>
        <tissue evidence="2">Blood</tissue>
    </source>
</reference>
<keyword evidence="1" id="KW-0238">DNA-binding</keyword>
<comment type="catalytic activity">
    <reaction evidence="1">
        <text>DNA(n) + a 2'-deoxyribonucleoside 5'-triphosphate = DNA(n+1) + diphosphate</text>
        <dbReference type="Rhea" id="RHEA:22508"/>
        <dbReference type="Rhea" id="RHEA-COMP:17339"/>
        <dbReference type="Rhea" id="RHEA-COMP:17340"/>
        <dbReference type="ChEBI" id="CHEBI:33019"/>
        <dbReference type="ChEBI" id="CHEBI:61560"/>
        <dbReference type="ChEBI" id="CHEBI:173112"/>
        <dbReference type="EC" id="2.7.7.7"/>
    </reaction>
</comment>
<dbReference type="PANTHER" id="PTHR10670:SF0">
    <property type="entry name" value="DNA POLYMERASE EPSILON CATALYTIC SUBUNIT A"/>
    <property type="match status" value="1"/>
</dbReference>
<dbReference type="GO" id="GO:0003887">
    <property type="term" value="F:DNA-directed DNA polymerase activity"/>
    <property type="evidence" value="ECO:0007669"/>
    <property type="project" value="UniProtKB-KW"/>
</dbReference>
<comment type="similarity">
    <text evidence="1">Belongs to the DNA polymerase type-B family.</text>
</comment>
<keyword evidence="1" id="KW-0863">Zinc-finger</keyword>
<dbReference type="GO" id="GO:0008270">
    <property type="term" value="F:zinc ion binding"/>
    <property type="evidence" value="ECO:0007669"/>
    <property type="project" value="UniProtKB-KW"/>
</dbReference>
<protein>
    <recommendedName>
        <fullName evidence="1">DNA polymerase epsilon catalytic subunit</fullName>
        <ecNumber evidence="1">2.7.7.7</ecNumber>
    </recommendedName>
</protein>
<keyword evidence="1" id="KW-0862">Zinc</keyword>
<gene>
    <name evidence="2" type="ORF">M9458_012288</name>
</gene>
<dbReference type="GO" id="GO:0051539">
    <property type="term" value="F:4 iron, 4 sulfur cluster binding"/>
    <property type="evidence" value="ECO:0007669"/>
    <property type="project" value="UniProtKB-KW"/>
</dbReference>
<dbReference type="GO" id="GO:0005634">
    <property type="term" value="C:nucleus"/>
    <property type="evidence" value="ECO:0007669"/>
    <property type="project" value="UniProtKB-SubCell"/>
</dbReference>
<evidence type="ECO:0000313" key="2">
    <source>
        <dbReference type="EMBL" id="KAL0193992.1"/>
    </source>
</evidence>
<sequence>VLSLDANIVNQVNKLKRDLLRLVDVGEFSEDAQFRDPCKSYVLPEVICHHCNFCRDLDLCKDPAVSQ</sequence>
<dbReference type="EC" id="2.7.7.7" evidence="1"/>
<keyword evidence="3" id="KW-1185">Reference proteome</keyword>
<dbReference type="AlphaFoldDB" id="A0ABD0R7T3"/>
<organism evidence="2 3">
    <name type="scientific">Cirrhinus mrigala</name>
    <name type="common">Mrigala</name>
    <dbReference type="NCBI Taxonomy" id="683832"/>
    <lineage>
        <taxon>Eukaryota</taxon>
        <taxon>Metazoa</taxon>
        <taxon>Chordata</taxon>
        <taxon>Craniata</taxon>
        <taxon>Vertebrata</taxon>
        <taxon>Euteleostomi</taxon>
        <taxon>Actinopterygii</taxon>
        <taxon>Neopterygii</taxon>
        <taxon>Teleostei</taxon>
        <taxon>Ostariophysi</taxon>
        <taxon>Cypriniformes</taxon>
        <taxon>Cyprinidae</taxon>
        <taxon>Labeoninae</taxon>
        <taxon>Labeonini</taxon>
        <taxon>Cirrhinus</taxon>
    </lineage>
</organism>
<keyword evidence="1" id="KW-0479">Metal-binding</keyword>
<evidence type="ECO:0000313" key="3">
    <source>
        <dbReference type="Proteomes" id="UP001529510"/>
    </source>
</evidence>
<dbReference type="InterPro" id="IPR029703">
    <property type="entry name" value="POL2"/>
</dbReference>
<feature type="non-terminal residue" evidence="2">
    <location>
        <position position="1"/>
    </location>
</feature>
<comment type="cofactor">
    <cofactor evidence="1">
        <name>[4Fe-4S] cluster</name>
        <dbReference type="ChEBI" id="CHEBI:49883"/>
    </cofactor>
</comment>
<dbReference type="Pfam" id="PF23250">
    <property type="entry name" value="zf_DPOE_2"/>
    <property type="match status" value="1"/>
</dbReference>
<accession>A0ABD0R7T3</accession>
<keyword evidence="1" id="KW-0539">Nucleus</keyword>
<keyword evidence="1" id="KW-0548">Nucleotidyltransferase</keyword>
<keyword evidence="1" id="KW-0411">Iron-sulfur</keyword>
<comment type="function">
    <text evidence="1">DNA polymerase II participates in chromosomal DNA replication.</text>
</comment>
<dbReference type="Proteomes" id="UP001529510">
    <property type="component" value="Unassembled WGS sequence"/>
</dbReference>